<proteinExistence type="predicted"/>
<accession>A0AAJ1EK40</accession>
<protein>
    <submittedName>
        <fullName evidence="3">Uncharacterized protein</fullName>
    </submittedName>
</protein>
<sequence length="130" mass="13551">MKRRPIVPVLTAALALSAGLALAADPEPAKEQAQTQKQEQVYGSQLMTPQERAEYRAKMRAAKTAEEREGIRKEHHKLMQERAKARGVTLPDEPPARGGGMGPGGHRMGPGGGGMGPGGGGMGPGGGRGY</sequence>
<evidence type="ECO:0000313" key="4">
    <source>
        <dbReference type="Proteomes" id="UP001197609"/>
    </source>
</evidence>
<feature type="compositionally biased region" description="Basic and acidic residues" evidence="1">
    <location>
        <begin position="51"/>
        <end position="84"/>
    </location>
</feature>
<organism evidence="3 4">
    <name type="scientific">Candidatus Methylomirabilis tolerans</name>
    <dbReference type="NCBI Taxonomy" id="3123416"/>
    <lineage>
        <taxon>Bacteria</taxon>
        <taxon>Candidatus Methylomirabilota</taxon>
        <taxon>Candidatus Methylomirabilia</taxon>
        <taxon>Candidatus Methylomirabilales</taxon>
        <taxon>Candidatus Methylomirabilaceae</taxon>
        <taxon>Candidatus Methylomirabilis</taxon>
    </lineage>
</organism>
<evidence type="ECO:0000256" key="1">
    <source>
        <dbReference type="SAM" id="MobiDB-lite"/>
    </source>
</evidence>
<feature type="region of interest" description="Disordered" evidence="1">
    <location>
        <begin position="25"/>
        <end position="130"/>
    </location>
</feature>
<name>A0AAJ1EK40_9BACT</name>
<dbReference type="EMBL" id="JAIOIU010000138">
    <property type="protein sequence ID" value="MBZ0160665.1"/>
    <property type="molecule type" value="Genomic_DNA"/>
</dbReference>
<feature type="compositionally biased region" description="Gly residues" evidence="1">
    <location>
        <begin position="97"/>
        <end position="130"/>
    </location>
</feature>
<evidence type="ECO:0000313" key="3">
    <source>
        <dbReference type="EMBL" id="MBZ0160665.1"/>
    </source>
</evidence>
<feature type="compositionally biased region" description="Low complexity" evidence="1">
    <location>
        <begin position="31"/>
        <end position="40"/>
    </location>
</feature>
<evidence type="ECO:0000256" key="2">
    <source>
        <dbReference type="SAM" id="SignalP"/>
    </source>
</evidence>
<feature type="chain" id="PRO_5042529899" evidence="2">
    <location>
        <begin position="24"/>
        <end position="130"/>
    </location>
</feature>
<dbReference type="Proteomes" id="UP001197609">
    <property type="component" value="Unassembled WGS sequence"/>
</dbReference>
<reference evidence="3 4" key="1">
    <citation type="journal article" date="2021" name="bioRxiv">
        <title>Unraveling nitrogen, sulfur and carbon metabolic pathways and microbial community transcriptional responses to substrate deprivation and toxicity stresses in a bioreactor mimicking anoxic brackish coastal sediment conditions.</title>
        <authorList>
            <person name="Martins P.D."/>
            <person name="Echeveste M.J."/>
            <person name="Arshad A."/>
            <person name="Kurth J."/>
            <person name="Ouboter H."/>
            <person name="Jetten M.S.M."/>
            <person name="Welte C.U."/>
        </authorList>
    </citation>
    <scope>NUCLEOTIDE SEQUENCE [LARGE SCALE GENOMIC DNA]</scope>
    <source>
        <strain evidence="3">MAG_38</strain>
    </source>
</reference>
<keyword evidence="2" id="KW-0732">Signal</keyword>
<comment type="caution">
    <text evidence="3">The sequence shown here is derived from an EMBL/GenBank/DDBJ whole genome shotgun (WGS) entry which is preliminary data.</text>
</comment>
<dbReference type="AlphaFoldDB" id="A0AAJ1EK40"/>
<gene>
    <name evidence="3" type="ORF">K8G79_11105</name>
</gene>
<feature type="signal peptide" evidence="2">
    <location>
        <begin position="1"/>
        <end position="23"/>
    </location>
</feature>